<dbReference type="SUPFAM" id="SSF53720">
    <property type="entry name" value="ALDH-like"/>
    <property type="match status" value="1"/>
</dbReference>
<evidence type="ECO:0000313" key="3">
    <source>
        <dbReference type="EMBL" id="GAA1766669.1"/>
    </source>
</evidence>
<dbReference type="InterPro" id="IPR015590">
    <property type="entry name" value="Aldehyde_DH_dom"/>
</dbReference>
<dbReference type="EMBL" id="BAAAPN010000057">
    <property type="protein sequence ID" value="GAA1766669.1"/>
    <property type="molecule type" value="Genomic_DNA"/>
</dbReference>
<dbReference type="InterPro" id="IPR016161">
    <property type="entry name" value="Ald_DH/histidinol_DH"/>
</dbReference>
<dbReference type="Gene3D" id="3.40.605.10">
    <property type="entry name" value="Aldehyde Dehydrogenase, Chain A, domain 1"/>
    <property type="match status" value="1"/>
</dbReference>
<protein>
    <submittedName>
        <fullName evidence="3">Aldehyde dehydrogenase (NADP(+))</fullName>
    </submittedName>
</protein>
<sequence length="500" mass="51045">MTTVVDAPSVVGESTPQDVCRVVAAAAAAAPAVVAATPAERAAWLCAIADAVVAHADSLAALAHEETGLGLPRLDGEVLRCANQLRFYADVCIEGSWLGATIDHATATTPDLRRIQASVGPVAVFGASNFPFGFGTLGNDTGSAIAAGSPVVVKGHPAHPRTHAALMDIAHDALADIGAPEGLLSAVTGLAAGEQLVLAPEIAAVAFTGSEAGGLALHRLAATRPIPIPVYAEMGTVNAVVLTTAAVHRLADLAQGALASFTMGMGQFCTKPGLILAPAGCGFAARLGAELHDGPPTGVLLTVGIHEAFGHGVQNLLTNGAFAVARSDASTPIGPSVWVLEADASLIHRESPLLRECFGPVVLVVEYADAHQRDDLIAALPGALVASVMTGGSADDEVADLVKHLAPKVGRVAVDAWPTGVATLWAQQHGGPWPATTDPRATSVGAAALARFTRPVAYQGTPQAALPVPLQDKNAWRIVRRVNGRLRVPREPKVAQCAVP</sequence>
<organism evidence="3 4">
    <name type="scientific">Nostocoides vanveenii</name>
    <dbReference type="NCBI Taxonomy" id="330835"/>
    <lineage>
        <taxon>Bacteria</taxon>
        <taxon>Bacillati</taxon>
        <taxon>Actinomycetota</taxon>
        <taxon>Actinomycetes</taxon>
        <taxon>Micrococcales</taxon>
        <taxon>Intrasporangiaceae</taxon>
        <taxon>Nostocoides</taxon>
    </lineage>
</organism>
<evidence type="ECO:0000256" key="1">
    <source>
        <dbReference type="ARBA" id="ARBA00023002"/>
    </source>
</evidence>
<dbReference type="InterPro" id="IPR050740">
    <property type="entry name" value="Aldehyde_DH_Superfamily"/>
</dbReference>
<reference evidence="3 4" key="1">
    <citation type="journal article" date="2019" name="Int. J. Syst. Evol. Microbiol.">
        <title>The Global Catalogue of Microorganisms (GCM) 10K type strain sequencing project: providing services to taxonomists for standard genome sequencing and annotation.</title>
        <authorList>
            <consortium name="The Broad Institute Genomics Platform"/>
            <consortium name="The Broad Institute Genome Sequencing Center for Infectious Disease"/>
            <person name="Wu L."/>
            <person name="Ma J."/>
        </authorList>
    </citation>
    <scope>NUCLEOTIDE SEQUENCE [LARGE SCALE GENOMIC DNA]</scope>
    <source>
        <strain evidence="3 4">JCM 15591</strain>
    </source>
</reference>
<dbReference type="InterPro" id="IPR016163">
    <property type="entry name" value="Ald_DH_C"/>
</dbReference>
<comment type="caution">
    <text evidence="3">The sequence shown here is derived from an EMBL/GenBank/DDBJ whole genome shotgun (WGS) entry which is preliminary data.</text>
</comment>
<dbReference type="Gene3D" id="3.40.309.10">
    <property type="entry name" value="Aldehyde Dehydrogenase, Chain A, domain 2"/>
    <property type="match status" value="1"/>
</dbReference>
<evidence type="ECO:0000259" key="2">
    <source>
        <dbReference type="Pfam" id="PF00171"/>
    </source>
</evidence>
<dbReference type="PANTHER" id="PTHR43353:SF3">
    <property type="entry name" value="ALDEHYDE DEHYDROGENASE-RELATED"/>
    <property type="match status" value="1"/>
</dbReference>
<keyword evidence="1" id="KW-0560">Oxidoreductase</keyword>
<dbReference type="RefSeq" id="WP_344067272.1">
    <property type="nucleotide sequence ID" value="NZ_BAAAPN010000057.1"/>
</dbReference>
<feature type="domain" description="Aldehyde dehydrogenase" evidence="2">
    <location>
        <begin position="12"/>
        <end position="278"/>
    </location>
</feature>
<gene>
    <name evidence="3" type="ORF">GCM10009810_26850</name>
</gene>
<keyword evidence="4" id="KW-1185">Reference proteome</keyword>
<evidence type="ECO:0000313" key="4">
    <source>
        <dbReference type="Proteomes" id="UP001501475"/>
    </source>
</evidence>
<dbReference type="InterPro" id="IPR016162">
    <property type="entry name" value="Ald_DH_N"/>
</dbReference>
<dbReference type="PANTHER" id="PTHR43353">
    <property type="entry name" value="SUCCINATE-SEMIALDEHYDE DEHYDROGENASE, MITOCHONDRIAL"/>
    <property type="match status" value="1"/>
</dbReference>
<dbReference type="Proteomes" id="UP001501475">
    <property type="component" value="Unassembled WGS sequence"/>
</dbReference>
<accession>A0ABN2KUV7</accession>
<proteinExistence type="predicted"/>
<dbReference type="Pfam" id="PF00171">
    <property type="entry name" value="Aldedh"/>
    <property type="match status" value="1"/>
</dbReference>
<name>A0ABN2KUV7_9MICO</name>